<dbReference type="PANTHER" id="PTHR21043">
    <property type="entry name" value="IOJAP SUPERFAMILY ORTHOLOG"/>
    <property type="match status" value="1"/>
</dbReference>
<name>A0A0U9HNQ5_9FIRM</name>
<dbReference type="AlphaFoldDB" id="A0A0U9HNQ5"/>
<evidence type="ECO:0000313" key="3">
    <source>
        <dbReference type="EMBL" id="GAQ26003.1"/>
    </source>
</evidence>
<dbReference type="GO" id="GO:0043023">
    <property type="term" value="F:ribosomal large subunit binding"/>
    <property type="evidence" value="ECO:0007669"/>
    <property type="project" value="TreeGrafter"/>
</dbReference>
<comment type="function">
    <text evidence="2">Functions as a ribosomal silencing factor. Interacts with ribosomal protein uL14 (rplN), blocking formation of intersubunit bridge B8. Prevents association of the 30S and 50S ribosomal subunits and the formation of functional ribosomes, thus repressing translation.</text>
</comment>
<evidence type="ECO:0000256" key="2">
    <source>
        <dbReference type="HAMAP-Rule" id="MF_01477"/>
    </source>
</evidence>
<dbReference type="GO" id="GO:0017148">
    <property type="term" value="P:negative regulation of translation"/>
    <property type="evidence" value="ECO:0007669"/>
    <property type="project" value="UniProtKB-UniRule"/>
</dbReference>
<sequence>MTKNPKTCALKAASILRDKKGEDILIMDISSVAVFSDYFVVATGTSPVHVRALADEVEKKLGEAGYTVRGKEGYQEGAWVLMDYYDVIVHIFTRQEREYYTLERLWADAKIIDLPPDEIDTPKELKYNIENLI</sequence>
<dbReference type="InterPro" id="IPR043519">
    <property type="entry name" value="NT_sf"/>
</dbReference>
<dbReference type="GO" id="GO:0042256">
    <property type="term" value="P:cytosolic ribosome assembly"/>
    <property type="evidence" value="ECO:0007669"/>
    <property type="project" value="UniProtKB-UniRule"/>
</dbReference>
<accession>A0A0U9HNQ5</accession>
<protein>
    <recommendedName>
        <fullName evidence="2">Ribosomal silencing factor RsfS</fullName>
    </recommendedName>
</protein>
<keyword evidence="2" id="KW-0810">Translation regulation</keyword>
<dbReference type="GO" id="GO:0090071">
    <property type="term" value="P:negative regulation of ribosome biogenesis"/>
    <property type="evidence" value="ECO:0007669"/>
    <property type="project" value="UniProtKB-UniRule"/>
</dbReference>
<proteinExistence type="inferred from homology"/>
<comment type="similarity">
    <text evidence="1 2">Belongs to the Iojap/RsfS family.</text>
</comment>
<organism evidence="3">
    <name type="scientific">Tepidanaerobacter syntrophicus</name>
    <dbReference type="NCBI Taxonomy" id="224999"/>
    <lineage>
        <taxon>Bacteria</taxon>
        <taxon>Bacillati</taxon>
        <taxon>Bacillota</taxon>
        <taxon>Clostridia</taxon>
        <taxon>Thermosediminibacterales</taxon>
        <taxon>Tepidanaerobacteraceae</taxon>
        <taxon>Tepidanaerobacter</taxon>
    </lineage>
</organism>
<dbReference type="Proteomes" id="UP000062160">
    <property type="component" value="Unassembled WGS sequence"/>
</dbReference>
<keyword evidence="4" id="KW-1185">Reference proteome</keyword>
<dbReference type="PANTHER" id="PTHR21043:SF0">
    <property type="entry name" value="MITOCHONDRIAL ASSEMBLY OF RIBOSOMAL LARGE SUBUNIT PROTEIN 1"/>
    <property type="match status" value="1"/>
</dbReference>
<dbReference type="GO" id="GO:0005737">
    <property type="term" value="C:cytoplasm"/>
    <property type="evidence" value="ECO:0007669"/>
    <property type="project" value="UniProtKB-SubCell"/>
</dbReference>
<dbReference type="RefSeq" id="WP_059033710.1">
    <property type="nucleotide sequence ID" value="NZ_BSDN01000007.1"/>
</dbReference>
<dbReference type="HAMAP" id="MF_01477">
    <property type="entry name" value="Iojap_RsfS"/>
    <property type="match status" value="1"/>
</dbReference>
<dbReference type="SUPFAM" id="SSF81301">
    <property type="entry name" value="Nucleotidyltransferase"/>
    <property type="match status" value="1"/>
</dbReference>
<gene>
    <name evidence="2" type="primary">rsfS</name>
    <name evidence="3" type="ORF">TSYNT_9256</name>
</gene>
<dbReference type="OrthoDB" id="9793681at2"/>
<evidence type="ECO:0000313" key="4">
    <source>
        <dbReference type="Proteomes" id="UP000062160"/>
    </source>
</evidence>
<dbReference type="Gene3D" id="3.30.460.10">
    <property type="entry name" value="Beta Polymerase, domain 2"/>
    <property type="match status" value="1"/>
</dbReference>
<dbReference type="EMBL" id="DF977003">
    <property type="protein sequence ID" value="GAQ26003.1"/>
    <property type="molecule type" value="Genomic_DNA"/>
</dbReference>
<keyword evidence="2" id="KW-0678">Repressor</keyword>
<dbReference type="Pfam" id="PF02410">
    <property type="entry name" value="RsfS"/>
    <property type="match status" value="1"/>
</dbReference>
<comment type="subcellular location">
    <subcellularLocation>
        <location evidence="2">Cytoplasm</location>
    </subcellularLocation>
</comment>
<dbReference type="STRING" id="224999.GCA_001485475_02041"/>
<dbReference type="InterPro" id="IPR004394">
    <property type="entry name" value="Iojap/RsfS/C7orf30"/>
</dbReference>
<dbReference type="NCBIfam" id="TIGR00090">
    <property type="entry name" value="rsfS_iojap_ybeB"/>
    <property type="match status" value="1"/>
</dbReference>
<comment type="subunit">
    <text evidence="2">Interacts with ribosomal protein uL14 (rplN).</text>
</comment>
<evidence type="ECO:0000256" key="1">
    <source>
        <dbReference type="ARBA" id="ARBA00010574"/>
    </source>
</evidence>
<keyword evidence="2" id="KW-0963">Cytoplasm</keyword>
<reference evidence="3" key="1">
    <citation type="journal article" date="2016" name="Genome Announc.">
        <title>Draft Genome Sequence of the Syntrophic Lactate-Degrading Bacterium Tepidanaerobacter syntrophicus JLT.</title>
        <authorList>
            <person name="Matsuura N."/>
            <person name="Ohashi A."/>
            <person name="Tourlousse D.M."/>
            <person name="Sekiguchi Y."/>
        </authorList>
    </citation>
    <scope>NUCLEOTIDE SEQUENCE [LARGE SCALE GENOMIC DNA]</scope>
    <source>
        <strain evidence="3">JL</strain>
    </source>
</reference>